<dbReference type="PANTHER" id="PTHR45947">
    <property type="entry name" value="SULFOQUINOVOSYL TRANSFERASE SQD2"/>
    <property type="match status" value="1"/>
</dbReference>
<sequence length="370" mass="41107">MARADFCEPLRWLDAFEVWHFYGELAPDIRKDRLSGHYMRFRSTPELLLGLLKVRPDIIQGSEPYDFPPGFRLSCAAMLAAGLLRKPFYFPTFENIRPDVKYARRRGLPVGIVLAPLLRSFLSLYSYKSAAVFAGNEGAVRNLRAAHVPAGRIRRELYATWGVDLRLFNPDGPLAAVPEGSEVILFVGRLVEQKGVRQLLRAFQLIKESQPEATLAFIGDGPLAREITEFARSHGIDNRVQLLGSLPNCDLPHYFRAAKVVVVPSLTVPTWAEQVGMVSIQSMACGTPVVTTRSGSISEFIEDGVSGLLVPERDPRALADAVLRLLCDEPFRNSLAISGRAYAERHYDAAANVAIVQDVLLRLLPRARRG</sequence>
<reference evidence="2" key="1">
    <citation type="submission" date="2019-03" db="EMBL/GenBank/DDBJ databases">
        <title>Lake Tanganyika Metagenome-Assembled Genomes (MAGs).</title>
        <authorList>
            <person name="Tran P."/>
        </authorList>
    </citation>
    <scope>NUCLEOTIDE SEQUENCE</scope>
    <source>
        <strain evidence="2">K_DeepCast_150m_m2_040</strain>
    </source>
</reference>
<dbReference type="Gene3D" id="3.40.50.2000">
    <property type="entry name" value="Glycogen Phosphorylase B"/>
    <property type="match status" value="2"/>
</dbReference>
<dbReference type="InterPro" id="IPR050194">
    <property type="entry name" value="Glycosyltransferase_grp1"/>
</dbReference>
<gene>
    <name evidence="2" type="ORF">FJY68_06715</name>
</gene>
<dbReference type="InterPro" id="IPR001296">
    <property type="entry name" value="Glyco_trans_1"/>
</dbReference>
<accession>A0A938BRD8</accession>
<dbReference type="Proteomes" id="UP000779900">
    <property type="component" value="Unassembled WGS sequence"/>
</dbReference>
<protein>
    <submittedName>
        <fullName evidence="2">Glycosyltransferase</fullName>
    </submittedName>
</protein>
<dbReference type="AlphaFoldDB" id="A0A938BRD8"/>
<evidence type="ECO:0000313" key="2">
    <source>
        <dbReference type="EMBL" id="MBM3331530.1"/>
    </source>
</evidence>
<name>A0A938BRD8_UNCW3</name>
<dbReference type="SUPFAM" id="SSF53756">
    <property type="entry name" value="UDP-Glycosyltransferase/glycogen phosphorylase"/>
    <property type="match status" value="1"/>
</dbReference>
<dbReference type="GO" id="GO:0016758">
    <property type="term" value="F:hexosyltransferase activity"/>
    <property type="evidence" value="ECO:0007669"/>
    <property type="project" value="TreeGrafter"/>
</dbReference>
<feature type="domain" description="Glycosyl transferase family 1" evidence="1">
    <location>
        <begin position="177"/>
        <end position="340"/>
    </location>
</feature>
<dbReference type="EMBL" id="VGIR01000033">
    <property type="protein sequence ID" value="MBM3331530.1"/>
    <property type="molecule type" value="Genomic_DNA"/>
</dbReference>
<dbReference type="PANTHER" id="PTHR45947:SF3">
    <property type="entry name" value="SULFOQUINOVOSYL TRANSFERASE SQD2"/>
    <property type="match status" value="1"/>
</dbReference>
<evidence type="ECO:0000313" key="3">
    <source>
        <dbReference type="Proteomes" id="UP000779900"/>
    </source>
</evidence>
<comment type="caution">
    <text evidence="2">The sequence shown here is derived from an EMBL/GenBank/DDBJ whole genome shotgun (WGS) entry which is preliminary data.</text>
</comment>
<evidence type="ECO:0000259" key="1">
    <source>
        <dbReference type="Pfam" id="PF00534"/>
    </source>
</evidence>
<organism evidence="2 3">
    <name type="scientific">candidate division WOR-3 bacterium</name>
    <dbReference type="NCBI Taxonomy" id="2052148"/>
    <lineage>
        <taxon>Bacteria</taxon>
        <taxon>Bacteria division WOR-3</taxon>
    </lineage>
</organism>
<proteinExistence type="predicted"/>
<dbReference type="Pfam" id="PF00534">
    <property type="entry name" value="Glycos_transf_1"/>
    <property type="match status" value="1"/>
</dbReference>